<evidence type="ECO:0000313" key="2">
    <source>
        <dbReference type="Proteomes" id="UP001281761"/>
    </source>
</evidence>
<organism evidence="1 2">
    <name type="scientific">Blattamonas nauphoetae</name>
    <dbReference type="NCBI Taxonomy" id="2049346"/>
    <lineage>
        <taxon>Eukaryota</taxon>
        <taxon>Metamonada</taxon>
        <taxon>Preaxostyla</taxon>
        <taxon>Oxymonadida</taxon>
        <taxon>Blattamonas</taxon>
    </lineage>
</organism>
<protein>
    <submittedName>
        <fullName evidence="1">Uncharacterized protein</fullName>
    </submittedName>
</protein>
<dbReference type="Proteomes" id="UP001281761">
    <property type="component" value="Unassembled WGS sequence"/>
</dbReference>
<evidence type="ECO:0000313" key="1">
    <source>
        <dbReference type="EMBL" id="KAK2957145.1"/>
    </source>
</evidence>
<sequence>MWRCSFISKSDLIASSPLSSRCFISFGECLWDTMDMKRGLLGVCEVGGLGSALSDRSVGVVEVGGRSICWTGSGDGSTSWACSERSPCSVFASSGWLVSLVSACASTVVCCSSCEDEFSSSFSFCSSHSFASFSCDPSLTFSFCAVAAPSLDKITLFFSLTGPVSLIFLRRMMVRLSFIRMCLVSSSLLSFRESAFFSSSRVDSCLIMLRSSFCLAFFFPRSVCSSFAIGRLSTATLDGYSMPVCPIPNWLDVRSVWRACRARRPLLMRCVLCLTGRGGGEGMVCVLGDEDLSDDTEPRLE</sequence>
<accession>A0ABQ9Y099</accession>
<proteinExistence type="predicted"/>
<comment type="caution">
    <text evidence="1">The sequence shown here is derived from an EMBL/GenBank/DDBJ whole genome shotgun (WGS) entry which is preliminary data.</text>
</comment>
<dbReference type="EMBL" id="JARBJD010000049">
    <property type="protein sequence ID" value="KAK2957145.1"/>
    <property type="molecule type" value="Genomic_DNA"/>
</dbReference>
<keyword evidence="2" id="KW-1185">Reference proteome</keyword>
<reference evidence="1 2" key="1">
    <citation type="journal article" date="2022" name="bioRxiv">
        <title>Genomics of Preaxostyla Flagellates Illuminates Evolutionary Transitions and the Path Towards Mitochondrial Loss.</title>
        <authorList>
            <person name="Novak L.V.F."/>
            <person name="Treitli S.C."/>
            <person name="Pyrih J."/>
            <person name="Halakuc P."/>
            <person name="Pipaliya S.V."/>
            <person name="Vacek V."/>
            <person name="Brzon O."/>
            <person name="Soukal P."/>
            <person name="Eme L."/>
            <person name="Dacks J.B."/>
            <person name="Karnkowska A."/>
            <person name="Elias M."/>
            <person name="Hampl V."/>
        </authorList>
    </citation>
    <scope>NUCLEOTIDE SEQUENCE [LARGE SCALE GENOMIC DNA]</scope>
    <source>
        <strain evidence="1">NAU3</strain>
        <tissue evidence="1">Gut</tissue>
    </source>
</reference>
<name>A0ABQ9Y099_9EUKA</name>
<gene>
    <name evidence="1" type="ORF">BLNAU_7975</name>
</gene>